<dbReference type="AlphaFoldDB" id="A0AAD4STU8"/>
<feature type="signal peptide" evidence="2">
    <location>
        <begin position="1"/>
        <end position="24"/>
    </location>
</feature>
<comment type="caution">
    <text evidence="3">The sequence shown here is derived from an EMBL/GenBank/DDBJ whole genome shotgun (WGS) entry which is preliminary data.</text>
</comment>
<feature type="chain" id="PRO_5042029029" description="Stress up-regulated Nod 19" evidence="2">
    <location>
        <begin position="25"/>
        <end position="451"/>
    </location>
</feature>
<dbReference type="EMBL" id="JAJJMB010008936">
    <property type="protein sequence ID" value="KAI3919041.1"/>
    <property type="molecule type" value="Genomic_DNA"/>
</dbReference>
<dbReference type="Pfam" id="PF07712">
    <property type="entry name" value="SURNod19"/>
    <property type="match status" value="1"/>
</dbReference>
<gene>
    <name evidence="3" type="ORF">MKW98_016594</name>
</gene>
<name>A0AAD4STU8_9MAGN</name>
<evidence type="ECO:0000313" key="4">
    <source>
        <dbReference type="Proteomes" id="UP001202328"/>
    </source>
</evidence>
<protein>
    <recommendedName>
        <fullName evidence="5">Stress up-regulated Nod 19</fullName>
    </recommendedName>
</protein>
<organism evidence="3 4">
    <name type="scientific">Papaver atlanticum</name>
    <dbReference type="NCBI Taxonomy" id="357466"/>
    <lineage>
        <taxon>Eukaryota</taxon>
        <taxon>Viridiplantae</taxon>
        <taxon>Streptophyta</taxon>
        <taxon>Embryophyta</taxon>
        <taxon>Tracheophyta</taxon>
        <taxon>Spermatophyta</taxon>
        <taxon>Magnoliopsida</taxon>
        <taxon>Ranunculales</taxon>
        <taxon>Papaveraceae</taxon>
        <taxon>Papaveroideae</taxon>
        <taxon>Papaver</taxon>
    </lineage>
</organism>
<dbReference type="PANTHER" id="PTHR33390:SF1">
    <property type="entry name" value="STRESS UP-REGULATED NOD 19 PROTEIN"/>
    <property type="match status" value="1"/>
</dbReference>
<keyword evidence="2" id="KW-0732">Signal</keyword>
<evidence type="ECO:0008006" key="5">
    <source>
        <dbReference type="Google" id="ProtNLM"/>
    </source>
</evidence>
<proteinExistence type="predicted"/>
<keyword evidence="4" id="KW-1185">Reference proteome</keyword>
<evidence type="ECO:0000313" key="3">
    <source>
        <dbReference type="EMBL" id="KAI3919041.1"/>
    </source>
</evidence>
<reference evidence="3" key="1">
    <citation type="submission" date="2022-04" db="EMBL/GenBank/DDBJ databases">
        <title>A functionally conserved STORR gene fusion in Papaver species that diverged 16.8 million years ago.</title>
        <authorList>
            <person name="Catania T."/>
        </authorList>
    </citation>
    <scope>NUCLEOTIDE SEQUENCE</scope>
    <source>
        <strain evidence="3">S-188037</strain>
    </source>
</reference>
<sequence>MRRIFLSMMLLFGVLLLLILSVQISESVFSEVNGEKSSVFLTPKFVLGAGSVCNKYYHNVDFPRGHIALKDFNAEIVDESGSSVPLYETYIHHWVILRYYAPKDTDTNKERDSGKMIMVRNSGFCKNLGQYFGFGSETRRTMTRVPDPYGIEVGNPAEIPDGYEERWLINLHAIDLRGVEDQFGCTECKCDLYNVTKDEYGTPLKLGYTGGLKCCYDKTQCRVREGFRNIKRGVYLKYTVKWVDWEETILPVKIYVFDVTYTAKRGSDSESPCKIEYDVEACDRTSAGIDTICVDNKKTSLVLPNGGYVIYGVAHQHSAGIGSALYGQDGRLICTSLPVYGDGNEAGNEDGNIVGMSTCYPQPGSVKIFDGETLVLESNYRSIEKHTGVMGYFYILVADQLARPSRREIYKLEILKYTWLLVLMGVVAAIGAVFSFLRKDEKYGGYQLLGI</sequence>
<feature type="transmembrane region" description="Helical" evidence="1">
    <location>
        <begin position="417"/>
        <end position="437"/>
    </location>
</feature>
<keyword evidence="1" id="KW-0472">Membrane</keyword>
<keyword evidence="1" id="KW-0812">Transmembrane</keyword>
<keyword evidence="1" id="KW-1133">Transmembrane helix</keyword>
<accession>A0AAD4STU8</accession>
<evidence type="ECO:0000256" key="1">
    <source>
        <dbReference type="SAM" id="Phobius"/>
    </source>
</evidence>
<dbReference type="InterPro" id="IPR011692">
    <property type="entry name" value="Stress_up-reg_Nod19"/>
</dbReference>
<evidence type="ECO:0000256" key="2">
    <source>
        <dbReference type="SAM" id="SignalP"/>
    </source>
</evidence>
<dbReference type="Proteomes" id="UP001202328">
    <property type="component" value="Unassembled WGS sequence"/>
</dbReference>
<dbReference type="PANTHER" id="PTHR33390">
    <property type="entry name" value="STRESS UP-REGULATED NOD 19 PROTEIN"/>
    <property type="match status" value="1"/>
</dbReference>